<feature type="domain" description="Cyclic nucleotide-binding" evidence="1">
    <location>
        <begin position="5"/>
        <end position="123"/>
    </location>
</feature>
<organism evidence="2 3">
    <name type="scientific">Rhodocytophaga rosea</name>
    <dbReference type="NCBI Taxonomy" id="2704465"/>
    <lineage>
        <taxon>Bacteria</taxon>
        <taxon>Pseudomonadati</taxon>
        <taxon>Bacteroidota</taxon>
        <taxon>Cytophagia</taxon>
        <taxon>Cytophagales</taxon>
        <taxon>Rhodocytophagaceae</taxon>
        <taxon>Rhodocytophaga</taxon>
    </lineage>
</organism>
<dbReference type="Pfam" id="PF00027">
    <property type="entry name" value="cNMP_binding"/>
    <property type="match status" value="1"/>
</dbReference>
<gene>
    <name evidence="2" type="ORF">GXP67_22865</name>
</gene>
<dbReference type="PROSITE" id="PS50042">
    <property type="entry name" value="CNMP_BINDING_3"/>
    <property type="match status" value="1"/>
</dbReference>
<dbReference type="InterPro" id="IPR000595">
    <property type="entry name" value="cNMP-bd_dom"/>
</dbReference>
<dbReference type="SUPFAM" id="SSF51206">
    <property type="entry name" value="cAMP-binding domain-like"/>
    <property type="match status" value="1"/>
</dbReference>
<accession>A0A6C0GN54</accession>
<dbReference type="RefSeq" id="WP_162445263.1">
    <property type="nucleotide sequence ID" value="NZ_CP048222.1"/>
</dbReference>
<dbReference type="CDD" id="cd00038">
    <property type="entry name" value="CAP_ED"/>
    <property type="match status" value="1"/>
</dbReference>
<reference evidence="2 3" key="1">
    <citation type="submission" date="2020-01" db="EMBL/GenBank/DDBJ databases">
        <authorList>
            <person name="Kim M.K."/>
        </authorList>
    </citation>
    <scope>NUCLEOTIDE SEQUENCE [LARGE SCALE GENOMIC DNA]</scope>
    <source>
        <strain evidence="2 3">172606-1</strain>
    </source>
</reference>
<dbReference type="EMBL" id="CP048222">
    <property type="protein sequence ID" value="QHT69274.1"/>
    <property type="molecule type" value="Genomic_DNA"/>
</dbReference>
<evidence type="ECO:0000259" key="1">
    <source>
        <dbReference type="PROSITE" id="PS50042"/>
    </source>
</evidence>
<protein>
    <submittedName>
        <fullName evidence="2">Crp/Fnr family transcriptional regulator</fullName>
    </submittedName>
</protein>
<dbReference type="InterPro" id="IPR018490">
    <property type="entry name" value="cNMP-bd_dom_sf"/>
</dbReference>
<proteinExistence type="predicted"/>
<dbReference type="Gene3D" id="2.60.120.10">
    <property type="entry name" value="Jelly Rolls"/>
    <property type="match status" value="1"/>
</dbReference>
<evidence type="ECO:0000313" key="3">
    <source>
        <dbReference type="Proteomes" id="UP000480178"/>
    </source>
</evidence>
<dbReference type="KEGG" id="rhoz:GXP67_22865"/>
<keyword evidence="3" id="KW-1185">Reference proteome</keyword>
<dbReference type="InterPro" id="IPR014710">
    <property type="entry name" value="RmlC-like_jellyroll"/>
</dbReference>
<evidence type="ECO:0000313" key="2">
    <source>
        <dbReference type="EMBL" id="QHT69274.1"/>
    </source>
</evidence>
<dbReference type="AlphaFoldDB" id="A0A6C0GN54"/>
<dbReference type="Proteomes" id="UP000480178">
    <property type="component" value="Chromosome"/>
</dbReference>
<sequence length="194" mass="22946">MCKQLLDHLSKFVHLDITEQDILQSYLQVTTISRKDFLLKEGQVCSGMYFVLEGCFRLYSVTDSGAEQILQFGIENWWISDYRSFENRVPSPYYIQAVEDSQVVVISSEVYEELFHKIPKLERYFRLMMQRAYTAALRKMELFLSESAEARYQQFSKNFPDFVQRIPQYMLASFLGFTPEFLSMLRAKNRRSVS</sequence>
<name>A0A6C0GN54_9BACT</name>